<dbReference type="SUPFAM" id="SSF51735">
    <property type="entry name" value="NAD(P)-binding Rossmann-fold domains"/>
    <property type="match status" value="1"/>
</dbReference>
<evidence type="ECO:0008006" key="5">
    <source>
        <dbReference type="Google" id="ProtNLM"/>
    </source>
</evidence>
<dbReference type="PANTHER" id="PTHR43708:SF1">
    <property type="entry name" value="GALACTOSE_LACTOSE METABOLISM REGULATORY PROTEIN GAL80"/>
    <property type="match status" value="1"/>
</dbReference>
<comment type="caution">
    <text evidence="3">The sequence shown here is derived from an EMBL/GenBank/DDBJ whole genome shotgun (WGS) entry which is preliminary data.</text>
</comment>
<dbReference type="Gene3D" id="3.30.360.10">
    <property type="entry name" value="Dihydrodipicolinate Reductase, domain 2"/>
    <property type="match status" value="1"/>
</dbReference>
<protein>
    <recommendedName>
        <fullName evidence="5">Dimeric dihydrodiol dehydrogenase</fullName>
    </recommendedName>
</protein>
<dbReference type="InterPro" id="IPR055080">
    <property type="entry name" value="Gal80p-like_C"/>
</dbReference>
<reference evidence="3" key="1">
    <citation type="submission" date="2023-01" db="EMBL/GenBank/DDBJ databases">
        <authorList>
            <person name="Van Ghelder C."/>
            <person name="Rancurel C."/>
        </authorList>
    </citation>
    <scope>NUCLEOTIDE SEQUENCE</scope>
    <source>
        <strain evidence="3">CNCM I-4278</strain>
    </source>
</reference>
<feature type="domain" description="Gal80p-like C-terminal" evidence="2">
    <location>
        <begin position="136"/>
        <end position="282"/>
    </location>
</feature>
<dbReference type="GO" id="GO:0000166">
    <property type="term" value="F:nucleotide binding"/>
    <property type="evidence" value="ECO:0007669"/>
    <property type="project" value="InterPro"/>
</dbReference>
<evidence type="ECO:0000313" key="4">
    <source>
        <dbReference type="Proteomes" id="UP001152607"/>
    </source>
</evidence>
<sequence length="369" mass="40054">MAPQKRIGLIGLSAGGSWASRSHLSYLNSSPYYTITALQNSSKESAEASAKAYNLSNVSTHGSPDDLAKDPNVDIVAVSVNVPQHYKLTKPAIEAGKDVFVEWPLGKTLAEAEELTKLAQDKGIKTMVGLQARYNPSFIRAREIVKSGKLGKIMQSTMFGHGVLYAPQIPPSYEYTLPIENGANLITIPFAHAVDGLAFVLGEFESLSATLNNARLEHSVVDADGKELRKSAKTAHDTVSVTGKLVEGGGIVDVTYVGGFSRTDRNFHWEINGTEGSLVLEADSGHVQMYQPTVKLILGDGEAKKVEDIEVEKAGKPEEGDFSFNVGKAWDVWAESPDNVIEFKDAVLRHKMVDAIYRSAEKGTVEKYL</sequence>
<dbReference type="Gene3D" id="3.40.50.720">
    <property type="entry name" value="NAD(P)-binding Rossmann-like Domain"/>
    <property type="match status" value="1"/>
</dbReference>
<evidence type="ECO:0000259" key="2">
    <source>
        <dbReference type="Pfam" id="PF22685"/>
    </source>
</evidence>
<accession>A0A9W4XLX8</accession>
<gene>
    <name evidence="3" type="ORF">PDIGIT_LOCUS9568</name>
</gene>
<dbReference type="OrthoDB" id="64915at2759"/>
<dbReference type="AlphaFoldDB" id="A0A9W4XLX8"/>
<evidence type="ECO:0000259" key="1">
    <source>
        <dbReference type="Pfam" id="PF01408"/>
    </source>
</evidence>
<dbReference type="PANTHER" id="PTHR43708">
    <property type="entry name" value="CONSERVED EXPRESSED OXIDOREDUCTASE (EUROFUNG)"/>
    <property type="match status" value="1"/>
</dbReference>
<dbReference type="Pfam" id="PF01408">
    <property type="entry name" value="GFO_IDH_MocA"/>
    <property type="match status" value="1"/>
</dbReference>
<dbReference type="Proteomes" id="UP001152607">
    <property type="component" value="Unassembled WGS sequence"/>
</dbReference>
<evidence type="ECO:0000313" key="3">
    <source>
        <dbReference type="EMBL" id="CAI6336468.1"/>
    </source>
</evidence>
<dbReference type="SUPFAM" id="SSF55347">
    <property type="entry name" value="Glyceraldehyde-3-phosphate dehydrogenase-like, C-terminal domain"/>
    <property type="match status" value="1"/>
</dbReference>
<name>A0A9W4XLX8_9PLEO</name>
<dbReference type="InterPro" id="IPR051317">
    <property type="entry name" value="Gfo/Idh/MocA_oxidoreduct"/>
</dbReference>
<feature type="domain" description="Gfo/Idh/MocA-like oxidoreductase N-terminal" evidence="1">
    <location>
        <begin position="6"/>
        <end position="129"/>
    </location>
</feature>
<keyword evidence="4" id="KW-1185">Reference proteome</keyword>
<proteinExistence type="predicted"/>
<dbReference type="InterPro" id="IPR000683">
    <property type="entry name" value="Gfo/Idh/MocA-like_OxRdtase_N"/>
</dbReference>
<dbReference type="InterPro" id="IPR036291">
    <property type="entry name" value="NAD(P)-bd_dom_sf"/>
</dbReference>
<organism evidence="3 4">
    <name type="scientific">Periconia digitata</name>
    <dbReference type="NCBI Taxonomy" id="1303443"/>
    <lineage>
        <taxon>Eukaryota</taxon>
        <taxon>Fungi</taxon>
        <taxon>Dikarya</taxon>
        <taxon>Ascomycota</taxon>
        <taxon>Pezizomycotina</taxon>
        <taxon>Dothideomycetes</taxon>
        <taxon>Pleosporomycetidae</taxon>
        <taxon>Pleosporales</taxon>
        <taxon>Massarineae</taxon>
        <taxon>Periconiaceae</taxon>
        <taxon>Periconia</taxon>
    </lineage>
</organism>
<dbReference type="Pfam" id="PF22685">
    <property type="entry name" value="Gal80p_C-like"/>
    <property type="match status" value="1"/>
</dbReference>
<dbReference type="EMBL" id="CAOQHR010000006">
    <property type="protein sequence ID" value="CAI6336468.1"/>
    <property type="molecule type" value="Genomic_DNA"/>
</dbReference>